<dbReference type="EMBL" id="OB691928">
    <property type="protein sequence ID" value="CAD7237786.1"/>
    <property type="molecule type" value="Genomic_DNA"/>
</dbReference>
<protein>
    <submittedName>
        <fullName evidence="1">Uncharacterized protein</fullName>
    </submittedName>
</protein>
<evidence type="ECO:0000313" key="1">
    <source>
        <dbReference type="EMBL" id="CAD7237786.1"/>
    </source>
</evidence>
<name>A0A7R8ZZR4_9CRUS</name>
<dbReference type="AlphaFoldDB" id="A0A7R8ZZR4"/>
<organism evidence="1">
    <name type="scientific">Cyprideis torosa</name>
    <dbReference type="NCBI Taxonomy" id="163714"/>
    <lineage>
        <taxon>Eukaryota</taxon>
        <taxon>Metazoa</taxon>
        <taxon>Ecdysozoa</taxon>
        <taxon>Arthropoda</taxon>
        <taxon>Crustacea</taxon>
        <taxon>Oligostraca</taxon>
        <taxon>Ostracoda</taxon>
        <taxon>Podocopa</taxon>
        <taxon>Podocopida</taxon>
        <taxon>Cytherocopina</taxon>
        <taxon>Cytheroidea</taxon>
        <taxon>Cytherideidae</taxon>
        <taxon>Cyprideis</taxon>
    </lineage>
</organism>
<accession>A0A7R8ZZR4</accession>
<gene>
    <name evidence="1" type="ORF">CTOB1V02_LOCUS15601</name>
</gene>
<proteinExistence type="predicted"/>
<reference evidence="1" key="1">
    <citation type="submission" date="2020-11" db="EMBL/GenBank/DDBJ databases">
        <authorList>
            <person name="Tran Van P."/>
        </authorList>
    </citation>
    <scope>NUCLEOTIDE SEQUENCE</scope>
</reference>
<sequence length="90" mass="10229">MLVGYSYPSTETNASAPFIECPHHHRPQGEEKAAEDAFEDCRLLRKDELQNMFIALLQTLIREIQDTDHSGRSEEAVKAARRFIGSVARK</sequence>